<dbReference type="RefSeq" id="WP_033676347.1">
    <property type="nucleotide sequence ID" value="NZ_LTAQ01000008.1"/>
</dbReference>
<name>A0A073K958_9BACI</name>
<organism evidence="1 2">
    <name type="scientific">Bacillus gaemokensis</name>
    <dbReference type="NCBI Taxonomy" id="574375"/>
    <lineage>
        <taxon>Bacteria</taxon>
        <taxon>Bacillati</taxon>
        <taxon>Bacillota</taxon>
        <taxon>Bacilli</taxon>
        <taxon>Bacillales</taxon>
        <taxon>Bacillaceae</taxon>
        <taxon>Bacillus</taxon>
        <taxon>Bacillus cereus group</taxon>
    </lineage>
</organism>
<proteinExistence type="predicted"/>
<dbReference type="AlphaFoldDB" id="A0A073K958"/>
<sequence>MMDIMEPCFYCVSSYSDIDLDLRPFIKDKDDFHLYQAAIFKNVNYIVTNNDDGLKGVKSQLEAKDIRIVSFKEFEDIMNMRAQEI</sequence>
<dbReference type="EMBL" id="JOTM01000021">
    <property type="protein sequence ID" value="KEK23066.1"/>
    <property type="molecule type" value="Genomic_DNA"/>
</dbReference>
<dbReference type="STRING" id="574375.AZF08_22610"/>
<dbReference type="Proteomes" id="UP000027778">
    <property type="component" value="Unassembled WGS sequence"/>
</dbReference>
<gene>
    <name evidence="1" type="ORF">BAGA_14655</name>
</gene>
<keyword evidence="2" id="KW-1185">Reference proteome</keyword>
<reference evidence="1 2" key="1">
    <citation type="submission" date="2014-06" db="EMBL/GenBank/DDBJ databases">
        <title>Draft genome sequence of Bacillus gaemokensis JCM 15801 (MCCC 1A00707).</title>
        <authorList>
            <person name="Lai Q."/>
            <person name="Liu Y."/>
            <person name="Shao Z."/>
        </authorList>
    </citation>
    <scope>NUCLEOTIDE SEQUENCE [LARGE SCALE GENOMIC DNA]</scope>
    <source>
        <strain evidence="1 2">JCM 15801</strain>
    </source>
</reference>
<protein>
    <submittedName>
        <fullName evidence="1">Uncharacterized protein</fullName>
    </submittedName>
</protein>
<accession>A0A073K958</accession>
<evidence type="ECO:0000313" key="1">
    <source>
        <dbReference type="EMBL" id="KEK23066.1"/>
    </source>
</evidence>
<comment type="caution">
    <text evidence="1">The sequence shown here is derived from an EMBL/GenBank/DDBJ whole genome shotgun (WGS) entry which is preliminary data.</text>
</comment>
<evidence type="ECO:0000313" key="2">
    <source>
        <dbReference type="Proteomes" id="UP000027778"/>
    </source>
</evidence>